<evidence type="ECO:0000313" key="2">
    <source>
        <dbReference type="Proteomes" id="UP000523087"/>
    </source>
</evidence>
<dbReference type="InterPro" id="IPR036052">
    <property type="entry name" value="TrpB-like_PALP_sf"/>
</dbReference>
<dbReference type="EMBL" id="JACDUT010000005">
    <property type="protein sequence ID" value="MBA2875282.1"/>
    <property type="molecule type" value="Genomic_DNA"/>
</dbReference>
<accession>A0A7V9Z730</accession>
<name>A0A7V9Z730_9BACL</name>
<protein>
    <submittedName>
        <fullName evidence="1">Tryptophan synthase beta subunit</fullName>
    </submittedName>
</protein>
<evidence type="ECO:0000313" key="1">
    <source>
        <dbReference type="EMBL" id="MBA2875282.1"/>
    </source>
</evidence>
<sequence>MSLVQQRRGYFGEFGGSFVPPELQEALDYLEEQFLKYKDDQEFNDEFKFYLKENVLQNA</sequence>
<dbReference type="GO" id="GO:1901605">
    <property type="term" value="P:alpha-amino acid metabolic process"/>
    <property type="evidence" value="ECO:0007669"/>
    <property type="project" value="UniProtKB-ARBA"/>
</dbReference>
<organism evidence="1 2">
    <name type="scientific">Thermaerobacillus caldiproteolyticus</name>
    <dbReference type="NCBI Taxonomy" id="247480"/>
    <lineage>
        <taxon>Bacteria</taxon>
        <taxon>Bacillati</taxon>
        <taxon>Bacillota</taxon>
        <taxon>Bacilli</taxon>
        <taxon>Bacillales</taxon>
        <taxon>Anoxybacillaceae</taxon>
        <taxon>Thermaerobacillus</taxon>
    </lineage>
</organism>
<comment type="caution">
    <text evidence="1">The sequence shown here is derived from an EMBL/GenBank/DDBJ whole genome shotgun (WGS) entry which is preliminary data.</text>
</comment>
<gene>
    <name evidence="1" type="ORF">HNR31_002055</name>
</gene>
<proteinExistence type="predicted"/>
<keyword evidence="2" id="KW-1185">Reference proteome</keyword>
<reference evidence="1 2" key="1">
    <citation type="submission" date="2020-07" db="EMBL/GenBank/DDBJ databases">
        <title>Genomic Encyclopedia of Type Strains, Phase IV (KMG-IV): sequencing the most valuable type-strain genomes for metagenomic binning, comparative biology and taxonomic classification.</title>
        <authorList>
            <person name="Goeker M."/>
        </authorList>
    </citation>
    <scope>NUCLEOTIDE SEQUENCE [LARGE SCALE GENOMIC DNA]</scope>
    <source>
        <strain evidence="1 2">DSM 15730</strain>
    </source>
</reference>
<dbReference type="Proteomes" id="UP000523087">
    <property type="component" value="Unassembled WGS sequence"/>
</dbReference>
<dbReference type="Gene3D" id="3.40.50.1100">
    <property type="match status" value="1"/>
</dbReference>
<dbReference type="AlphaFoldDB" id="A0A7V9Z730"/>